<evidence type="ECO:0008006" key="3">
    <source>
        <dbReference type="Google" id="ProtNLM"/>
    </source>
</evidence>
<dbReference type="Proteomes" id="UP000177325">
    <property type="component" value="Unassembled WGS sequence"/>
</dbReference>
<name>A0A1F6FHA9_9BACT</name>
<dbReference type="AlphaFoldDB" id="A0A1F6FHA9"/>
<gene>
    <name evidence="1" type="ORF">A3G90_04195</name>
</gene>
<protein>
    <recommendedName>
        <fullName evidence="3">Type 4 fimbrial biogenesis protein PilX N-terminal domain-containing protein</fullName>
    </recommendedName>
</protein>
<reference evidence="1 2" key="1">
    <citation type="journal article" date="2016" name="Nat. Commun.">
        <title>Thousands of microbial genomes shed light on interconnected biogeochemical processes in an aquifer system.</title>
        <authorList>
            <person name="Anantharaman K."/>
            <person name="Brown C.T."/>
            <person name="Hug L.A."/>
            <person name="Sharon I."/>
            <person name="Castelle C.J."/>
            <person name="Probst A.J."/>
            <person name="Thomas B.C."/>
            <person name="Singh A."/>
            <person name="Wilkins M.J."/>
            <person name="Karaoz U."/>
            <person name="Brodie E.L."/>
            <person name="Williams K.H."/>
            <person name="Hubbard S.S."/>
            <person name="Banfield J.F."/>
        </authorList>
    </citation>
    <scope>NUCLEOTIDE SEQUENCE [LARGE SCALE GENOMIC DNA]</scope>
</reference>
<evidence type="ECO:0000313" key="2">
    <source>
        <dbReference type="Proteomes" id="UP000177325"/>
    </source>
</evidence>
<comment type="caution">
    <text evidence="1">The sequence shown here is derived from an EMBL/GenBank/DDBJ whole genome shotgun (WGS) entry which is preliminary data.</text>
</comment>
<dbReference type="STRING" id="1798525.A3G90_04195"/>
<dbReference type="EMBL" id="MFMM01000001">
    <property type="protein sequence ID" value="OGG85229.1"/>
    <property type="molecule type" value="Genomic_DNA"/>
</dbReference>
<accession>A0A1F6FHA9</accession>
<sequence length="132" mass="14533">MIKLNQGFIAISTVLVLSAIFLSISLGMSLRAIAGTDISIAFAEREKARLLAHGCLDYARMELQRTLDYQGNEVILIGEGDCEIFDIEGSGNNNRVLMVESTVGNHTVRIKDMIEQISPNMIILSSERVVSF</sequence>
<evidence type="ECO:0000313" key="1">
    <source>
        <dbReference type="EMBL" id="OGG85229.1"/>
    </source>
</evidence>
<proteinExistence type="predicted"/>
<organism evidence="1 2">
    <name type="scientific">Candidatus Kaiserbacteria bacterium RIFCSPLOWO2_12_FULL_45_26</name>
    <dbReference type="NCBI Taxonomy" id="1798525"/>
    <lineage>
        <taxon>Bacteria</taxon>
        <taxon>Candidatus Kaiseribacteriota</taxon>
    </lineage>
</organism>